<keyword evidence="4" id="KW-0812">Transmembrane</keyword>
<dbReference type="AlphaFoldDB" id="A0A076MWR1"/>
<accession>A0A076MWR1</accession>
<dbReference type="CDD" id="cd06423">
    <property type="entry name" value="CESA_like"/>
    <property type="match status" value="1"/>
</dbReference>
<evidence type="ECO:0000256" key="1">
    <source>
        <dbReference type="ARBA" id="ARBA00006739"/>
    </source>
</evidence>
<keyword evidence="3 5" id="KW-0808">Transferase</keyword>
<dbReference type="GO" id="GO:0016757">
    <property type="term" value="F:glycosyltransferase activity"/>
    <property type="evidence" value="ECO:0007669"/>
    <property type="project" value="UniProtKB-KW"/>
</dbReference>
<name>A0A076MWR1_AMYME</name>
<comment type="similarity">
    <text evidence="1">Belongs to the glycosyltransferase 2 family.</text>
</comment>
<dbReference type="OrthoDB" id="9797391at2"/>
<keyword evidence="4" id="KW-1133">Transmembrane helix</keyword>
<feature type="transmembrane region" description="Helical" evidence="4">
    <location>
        <begin position="298"/>
        <end position="316"/>
    </location>
</feature>
<dbReference type="PATRIC" id="fig|1068978.7.peg.2166"/>
<evidence type="ECO:0000256" key="2">
    <source>
        <dbReference type="ARBA" id="ARBA00022676"/>
    </source>
</evidence>
<dbReference type="Pfam" id="PF13641">
    <property type="entry name" value="Glyco_tranf_2_3"/>
    <property type="match status" value="1"/>
</dbReference>
<sequence>MPVMLVTPRHSAGRDRVVVVIPAHDEAASVGATIDSALAQTVPPDAIFVVADNCSDDTAAIAVAHGARVLETVGNTDKKAGALNQALEVVLPQLDGDDRVLVIDADSLLAPEWIETALGVMERPGVGAVGGIFYGEGREGLIEQLQRNEYVRYARDVLRRGKGVWVLTGTSTLFRVSVLREIAAARGAVLPGRAGEFYDRRALTEDMEITLACLRLGYRCVSPARCATTTELMPTWRDLWRQRVRWQRGAIDNLRSHGVNRVTLPYLGQQLWAVLGFLVIVGYPLLLGLSLAAGMPLVLHPFWLAVGAVCLVDRVVTVRKAGWRGIVLTLLFLPEMYYDFFRLAVYLAGWRDAVLRRTAGWHHLTAVRG</sequence>
<dbReference type="RefSeq" id="WP_156131640.1">
    <property type="nucleotide sequence ID" value="NZ_AQUL01000001.1"/>
</dbReference>
<dbReference type="SUPFAM" id="SSF53448">
    <property type="entry name" value="Nucleotide-diphospho-sugar transferases"/>
    <property type="match status" value="1"/>
</dbReference>
<dbReference type="EMBL" id="CP009110">
    <property type="protein sequence ID" value="AIJ22132.1"/>
    <property type="molecule type" value="Genomic_DNA"/>
</dbReference>
<proteinExistence type="inferred from homology"/>
<evidence type="ECO:0000313" key="6">
    <source>
        <dbReference type="Proteomes" id="UP000062973"/>
    </source>
</evidence>
<reference evidence="5 6" key="1">
    <citation type="submission" date="2014-07" db="EMBL/GenBank/DDBJ databases">
        <title>Whole Genome Sequence of the Amycolatopsis methanolica 239.</title>
        <authorList>
            <person name="Tang B."/>
        </authorList>
    </citation>
    <scope>NUCLEOTIDE SEQUENCE [LARGE SCALE GENOMIC DNA]</scope>
    <source>
        <strain evidence="5 6">239</strain>
    </source>
</reference>
<gene>
    <name evidence="5" type="ORF">AMETH_2040</name>
</gene>
<protein>
    <submittedName>
        <fullName evidence="5">Family 2 glycosyl transferase</fullName>
    </submittedName>
</protein>
<feature type="transmembrane region" description="Helical" evidence="4">
    <location>
        <begin position="271"/>
        <end position="292"/>
    </location>
</feature>
<dbReference type="eggNOG" id="COG1215">
    <property type="taxonomic scope" value="Bacteria"/>
</dbReference>
<keyword evidence="4" id="KW-0472">Membrane</keyword>
<evidence type="ECO:0000256" key="3">
    <source>
        <dbReference type="ARBA" id="ARBA00022679"/>
    </source>
</evidence>
<keyword evidence="2" id="KW-0328">Glycosyltransferase</keyword>
<dbReference type="InterPro" id="IPR029044">
    <property type="entry name" value="Nucleotide-diphossugar_trans"/>
</dbReference>
<dbReference type="Gene3D" id="3.90.550.10">
    <property type="entry name" value="Spore Coat Polysaccharide Biosynthesis Protein SpsA, Chain A"/>
    <property type="match status" value="1"/>
</dbReference>
<dbReference type="HOGENOM" id="CLU_040921_0_0_11"/>
<evidence type="ECO:0000256" key="4">
    <source>
        <dbReference type="SAM" id="Phobius"/>
    </source>
</evidence>
<keyword evidence="6" id="KW-1185">Reference proteome</keyword>
<dbReference type="PANTHER" id="PTHR43630">
    <property type="entry name" value="POLY-BETA-1,6-N-ACETYL-D-GLUCOSAMINE SYNTHASE"/>
    <property type="match status" value="1"/>
</dbReference>
<dbReference type="KEGG" id="amq:AMETH_2040"/>
<organism evidence="5 6">
    <name type="scientific">Amycolatopsis methanolica 239</name>
    <dbReference type="NCBI Taxonomy" id="1068978"/>
    <lineage>
        <taxon>Bacteria</taxon>
        <taxon>Bacillati</taxon>
        <taxon>Actinomycetota</taxon>
        <taxon>Actinomycetes</taxon>
        <taxon>Pseudonocardiales</taxon>
        <taxon>Pseudonocardiaceae</taxon>
        <taxon>Amycolatopsis</taxon>
        <taxon>Amycolatopsis methanolica group</taxon>
    </lineage>
</organism>
<dbReference type="STRING" id="1068978.AMETH_2040"/>
<dbReference type="Proteomes" id="UP000062973">
    <property type="component" value="Chromosome"/>
</dbReference>
<evidence type="ECO:0000313" key="5">
    <source>
        <dbReference type="EMBL" id="AIJ22132.1"/>
    </source>
</evidence>
<dbReference type="PANTHER" id="PTHR43630:SF1">
    <property type="entry name" value="POLY-BETA-1,6-N-ACETYL-D-GLUCOSAMINE SYNTHASE"/>
    <property type="match status" value="1"/>
</dbReference>